<proteinExistence type="predicted"/>
<dbReference type="Proteomes" id="UP001221413">
    <property type="component" value="Unassembled WGS sequence"/>
</dbReference>
<feature type="compositionally biased region" description="Basic and acidic residues" evidence="4">
    <location>
        <begin position="96"/>
        <end position="111"/>
    </location>
</feature>
<dbReference type="AlphaFoldDB" id="A0AAD6J705"/>
<dbReference type="PANTHER" id="PTHR12214:SF0">
    <property type="entry name" value="LD29489P"/>
    <property type="match status" value="1"/>
</dbReference>
<keyword evidence="3" id="KW-0175">Coiled coil</keyword>
<comment type="caution">
    <text evidence="5">The sequence shown here is derived from an EMBL/GenBank/DDBJ whole genome shotgun (WGS) entry which is preliminary data.</text>
</comment>
<sequence>MKSANYTSRKPKARIIASFDDDEADTPSPQPASGASSDTAGDAPLFKRKTASNRTRKGITHPVITLDDPQEGETSIDAPTLSRPVVVKKSTLSRQAVERNAAHSQDRERPRTTLKSTTLPSQPFSQLSLTSRPTYSKEALAELKGSTPTTPISHKDASTDEDTPMADAGSNDPLNVAGKFAAERAAPSNSAIPDEGTIKALKARRAMLAQNPDYISLSDASKHKSGSASRLQRPDDDEEELETFVEDGGLALGRKAERERDRRRREDIRTAIDAVERPSDASDASNSEEDEDTGEWEANRIRTGGYSSKRETLEEKLRKPPATITPLPSFGDALARLKGILEDMTVTAAQSAATVEELIAEREMIERREAEVQALLKSTADKYEKLREEVGAAVHVGRGLESFGGDATGDANGVPAA</sequence>
<feature type="compositionally biased region" description="Polar residues" evidence="4">
    <location>
        <begin position="113"/>
        <end position="134"/>
    </location>
</feature>
<feature type="compositionally biased region" description="Acidic residues" evidence="4">
    <location>
        <begin position="286"/>
        <end position="295"/>
    </location>
</feature>
<feature type="compositionally biased region" description="Basic and acidic residues" evidence="4">
    <location>
        <begin position="308"/>
        <end position="318"/>
    </location>
</feature>
<evidence type="ECO:0000256" key="4">
    <source>
        <dbReference type="SAM" id="MobiDB-lite"/>
    </source>
</evidence>
<dbReference type="GO" id="GO:0071008">
    <property type="term" value="C:U2-type post-mRNA release spliceosomal complex"/>
    <property type="evidence" value="ECO:0007669"/>
    <property type="project" value="InterPro"/>
</dbReference>
<evidence type="ECO:0000256" key="3">
    <source>
        <dbReference type="SAM" id="Coils"/>
    </source>
</evidence>
<feature type="coiled-coil region" evidence="3">
    <location>
        <begin position="355"/>
        <end position="389"/>
    </location>
</feature>
<dbReference type="GO" id="GO:0003677">
    <property type="term" value="F:DNA binding"/>
    <property type="evidence" value="ECO:0007669"/>
    <property type="project" value="InterPro"/>
</dbReference>
<feature type="compositionally biased region" description="Basic and acidic residues" evidence="4">
    <location>
        <begin position="254"/>
        <end position="280"/>
    </location>
</feature>
<feature type="region of interest" description="Disordered" evidence="4">
    <location>
        <begin position="214"/>
        <end position="329"/>
    </location>
</feature>
<dbReference type="GO" id="GO:0000390">
    <property type="term" value="P:spliceosomal complex disassembly"/>
    <property type="evidence" value="ECO:0007669"/>
    <property type="project" value="InterPro"/>
</dbReference>
<feature type="compositionally biased region" description="Basic residues" evidence="4">
    <location>
        <begin position="46"/>
        <end position="59"/>
    </location>
</feature>
<dbReference type="PANTHER" id="PTHR12214">
    <property type="entry name" value="GC-RICH SEQUENCE DNA-BINDING FACTOR"/>
    <property type="match status" value="1"/>
</dbReference>
<dbReference type="InterPro" id="IPR028211">
    <property type="entry name" value="Ntr2"/>
</dbReference>
<protein>
    <submittedName>
        <fullName evidence="5">Uncharacterized protein</fullName>
    </submittedName>
</protein>
<keyword evidence="2" id="KW-0539">Nucleus</keyword>
<accession>A0AAD6J705</accession>
<evidence type="ECO:0000313" key="6">
    <source>
        <dbReference type="Proteomes" id="UP001221413"/>
    </source>
</evidence>
<organism evidence="5 6">
    <name type="scientific">Drechslerella dactyloides</name>
    <name type="common">Nematode-trapping fungus</name>
    <name type="synonym">Arthrobotrys dactyloides</name>
    <dbReference type="NCBI Taxonomy" id="74499"/>
    <lineage>
        <taxon>Eukaryota</taxon>
        <taxon>Fungi</taxon>
        <taxon>Dikarya</taxon>
        <taxon>Ascomycota</taxon>
        <taxon>Pezizomycotina</taxon>
        <taxon>Orbiliomycetes</taxon>
        <taxon>Orbiliales</taxon>
        <taxon>Orbiliaceae</taxon>
        <taxon>Drechslerella</taxon>
    </lineage>
</organism>
<evidence type="ECO:0000256" key="2">
    <source>
        <dbReference type="ARBA" id="ARBA00023242"/>
    </source>
</evidence>
<comment type="subcellular location">
    <subcellularLocation>
        <location evidence="1">Nucleus</location>
    </subcellularLocation>
</comment>
<name>A0AAD6J705_DREDA</name>
<reference evidence="5" key="1">
    <citation type="submission" date="2023-01" db="EMBL/GenBank/DDBJ databases">
        <title>The chitinases involved in constricting ring structure development in the nematode-trapping fungus Drechslerella dactyloides.</title>
        <authorList>
            <person name="Wang R."/>
            <person name="Zhang L."/>
            <person name="Tang P."/>
            <person name="Li S."/>
            <person name="Liang L."/>
        </authorList>
    </citation>
    <scope>NUCLEOTIDE SEQUENCE</scope>
    <source>
        <strain evidence="5">YMF1.00031</strain>
    </source>
</reference>
<evidence type="ECO:0000256" key="1">
    <source>
        <dbReference type="ARBA" id="ARBA00004123"/>
    </source>
</evidence>
<feature type="region of interest" description="Disordered" evidence="4">
    <location>
        <begin position="1"/>
        <end position="176"/>
    </location>
</feature>
<feature type="compositionally biased region" description="Low complexity" evidence="4">
    <location>
        <begin position="32"/>
        <end position="43"/>
    </location>
</feature>
<dbReference type="Pfam" id="PF15458">
    <property type="entry name" value="NTR2"/>
    <property type="match status" value="1"/>
</dbReference>
<feature type="compositionally biased region" description="Acidic residues" evidence="4">
    <location>
        <begin position="235"/>
        <end position="245"/>
    </location>
</feature>
<dbReference type="InterPro" id="IPR012890">
    <property type="entry name" value="GCFC2-like"/>
</dbReference>
<dbReference type="EMBL" id="JAQGDS010000001">
    <property type="protein sequence ID" value="KAJ6264630.1"/>
    <property type="molecule type" value="Genomic_DNA"/>
</dbReference>
<keyword evidence="6" id="KW-1185">Reference proteome</keyword>
<evidence type="ECO:0000313" key="5">
    <source>
        <dbReference type="EMBL" id="KAJ6264630.1"/>
    </source>
</evidence>
<gene>
    <name evidence="5" type="ORF">Dda_0779</name>
</gene>